<proteinExistence type="predicted"/>
<dbReference type="EMBL" id="AJWJ01000112">
    <property type="protein sequence ID" value="KAF2075154.1"/>
    <property type="molecule type" value="Genomic_DNA"/>
</dbReference>
<name>A0A8J4PYA0_9MYCE</name>
<protein>
    <submittedName>
        <fullName evidence="2">Uncharacterized protein</fullName>
    </submittedName>
</protein>
<keyword evidence="1" id="KW-0472">Membrane</keyword>
<keyword evidence="1" id="KW-1133">Transmembrane helix</keyword>
<evidence type="ECO:0000313" key="2">
    <source>
        <dbReference type="EMBL" id="KAF2075154.1"/>
    </source>
</evidence>
<keyword evidence="1" id="KW-0812">Transmembrane</keyword>
<sequence length="233" mass="26967">MKSSLRLNEGTKLNLEGKSVFIVGDSNLFEWVYTENPIDNEFRYVFQTDLQNQMANLNGKYCVIFIITLVSDLANINGILKTIVNINTKNQEPLKYGIIYNNLSTQDIQNLEEINYFHTTHSLLLQNPKFLLVERLETELIPLKIISFINEILNTPTTQNSNNIEKNPPQDQNFTPSLIHYGSNNVTSLIDKKMENLLDPRIENYIHSVPVLTKYNILIVVSVVYFLFRCFFI</sequence>
<keyword evidence="3" id="KW-1185">Reference proteome</keyword>
<gene>
    <name evidence="2" type="ORF">CYY_003544</name>
</gene>
<organism evidence="2 3">
    <name type="scientific">Polysphondylium violaceum</name>
    <dbReference type="NCBI Taxonomy" id="133409"/>
    <lineage>
        <taxon>Eukaryota</taxon>
        <taxon>Amoebozoa</taxon>
        <taxon>Evosea</taxon>
        <taxon>Eumycetozoa</taxon>
        <taxon>Dictyostelia</taxon>
        <taxon>Dictyosteliales</taxon>
        <taxon>Dictyosteliaceae</taxon>
        <taxon>Polysphondylium</taxon>
    </lineage>
</organism>
<dbReference type="Proteomes" id="UP000695562">
    <property type="component" value="Unassembled WGS sequence"/>
</dbReference>
<accession>A0A8J4PYA0</accession>
<feature type="transmembrane region" description="Helical" evidence="1">
    <location>
        <begin position="215"/>
        <end position="232"/>
    </location>
</feature>
<dbReference type="AlphaFoldDB" id="A0A8J4PYA0"/>
<evidence type="ECO:0000256" key="1">
    <source>
        <dbReference type="SAM" id="Phobius"/>
    </source>
</evidence>
<comment type="caution">
    <text evidence="2">The sequence shown here is derived from an EMBL/GenBank/DDBJ whole genome shotgun (WGS) entry which is preliminary data.</text>
</comment>
<evidence type="ECO:0000313" key="3">
    <source>
        <dbReference type="Proteomes" id="UP000695562"/>
    </source>
</evidence>
<reference evidence="2" key="1">
    <citation type="submission" date="2020-01" db="EMBL/GenBank/DDBJ databases">
        <title>Development of genomics and gene disruption for Polysphondylium violaceum indicates a role for the polyketide synthase stlB in stalk morphogenesis.</title>
        <authorList>
            <person name="Narita B."/>
            <person name="Kawabe Y."/>
            <person name="Kin K."/>
            <person name="Saito T."/>
            <person name="Gibbs R."/>
            <person name="Kuspa A."/>
            <person name="Muzny D."/>
            <person name="Queller D."/>
            <person name="Richards S."/>
            <person name="Strassman J."/>
            <person name="Sucgang R."/>
            <person name="Worley K."/>
            <person name="Schaap P."/>
        </authorList>
    </citation>
    <scope>NUCLEOTIDE SEQUENCE</scope>
    <source>
        <strain evidence="2">QSvi11</strain>
    </source>
</reference>